<dbReference type="InterPro" id="IPR047016">
    <property type="entry name" value="RGS6/7/9/11"/>
</dbReference>
<dbReference type="PRINTS" id="PR01301">
    <property type="entry name" value="RGSPROTEIN"/>
</dbReference>
<dbReference type="GO" id="GO:0043005">
    <property type="term" value="C:neuron projection"/>
    <property type="evidence" value="ECO:0007669"/>
    <property type="project" value="TreeGrafter"/>
</dbReference>
<organism evidence="3">
    <name type="scientific">Medioppia subpectinata</name>
    <dbReference type="NCBI Taxonomy" id="1979941"/>
    <lineage>
        <taxon>Eukaryota</taxon>
        <taxon>Metazoa</taxon>
        <taxon>Ecdysozoa</taxon>
        <taxon>Arthropoda</taxon>
        <taxon>Chelicerata</taxon>
        <taxon>Arachnida</taxon>
        <taxon>Acari</taxon>
        <taxon>Acariformes</taxon>
        <taxon>Sarcoptiformes</taxon>
        <taxon>Oribatida</taxon>
        <taxon>Brachypylina</taxon>
        <taxon>Oppioidea</taxon>
        <taxon>Oppiidae</taxon>
        <taxon>Medioppia</taxon>
    </lineage>
</organism>
<protein>
    <recommendedName>
        <fullName evidence="2">RGS domain-containing protein</fullName>
    </recommendedName>
</protein>
<evidence type="ECO:0000256" key="1">
    <source>
        <dbReference type="ARBA" id="ARBA00022700"/>
    </source>
</evidence>
<feature type="domain" description="RGS" evidence="2">
    <location>
        <begin position="1"/>
        <end position="90"/>
    </location>
</feature>
<dbReference type="Gene3D" id="1.10.167.10">
    <property type="entry name" value="Regulator of G-protein Signalling 4, domain 2"/>
    <property type="match status" value="1"/>
</dbReference>
<dbReference type="InterPro" id="IPR044926">
    <property type="entry name" value="RGS_subdomain_2"/>
</dbReference>
<keyword evidence="1" id="KW-0734">Signal transduction inhibitor</keyword>
<feature type="non-terminal residue" evidence="3">
    <location>
        <position position="104"/>
    </location>
</feature>
<keyword evidence="4" id="KW-1185">Reference proteome</keyword>
<feature type="non-terminal residue" evidence="3">
    <location>
        <position position="1"/>
    </location>
</feature>
<evidence type="ECO:0000313" key="4">
    <source>
        <dbReference type="Proteomes" id="UP000759131"/>
    </source>
</evidence>
<accession>A0A7R9L6V2</accession>
<dbReference type="EMBL" id="CAJPIZ010018373">
    <property type="protein sequence ID" value="CAG2116505.1"/>
    <property type="molecule type" value="Genomic_DNA"/>
</dbReference>
<name>A0A7R9L6V2_9ACAR</name>
<dbReference type="PANTHER" id="PTHR45746:SF6">
    <property type="entry name" value="LP21163P"/>
    <property type="match status" value="1"/>
</dbReference>
<dbReference type="SUPFAM" id="SSF48097">
    <property type="entry name" value="Regulator of G-protein signaling, RGS"/>
    <property type="match status" value="1"/>
</dbReference>
<evidence type="ECO:0000259" key="2">
    <source>
        <dbReference type="PROSITE" id="PS50132"/>
    </source>
</evidence>
<dbReference type="PANTHER" id="PTHR45746">
    <property type="entry name" value="LP21163P"/>
    <property type="match status" value="1"/>
</dbReference>
<dbReference type="OrthoDB" id="196547at2759"/>
<dbReference type="AlphaFoldDB" id="A0A7R9L6V2"/>
<dbReference type="SMART" id="SM00315">
    <property type="entry name" value="RGS"/>
    <property type="match status" value="1"/>
</dbReference>
<sequence length="104" mass="12456">RFWDAVQELKCVHSRDVSHKVQEIWNEYLGSDANCPINIDSKSFEISKKNMDSNPNNRWIFDEAAGHVYQLMKNDSYPRYLRSDMYKEYLNGTKKKYYMNGFEN</sequence>
<dbReference type="PROSITE" id="PS50132">
    <property type="entry name" value="RGS"/>
    <property type="match status" value="1"/>
</dbReference>
<dbReference type="GO" id="GO:0005737">
    <property type="term" value="C:cytoplasm"/>
    <property type="evidence" value="ECO:0007669"/>
    <property type="project" value="TreeGrafter"/>
</dbReference>
<gene>
    <name evidence="3" type="ORF">OSB1V03_LOCUS16464</name>
</gene>
<dbReference type="GO" id="GO:0005096">
    <property type="term" value="F:GTPase activator activity"/>
    <property type="evidence" value="ECO:0007669"/>
    <property type="project" value="TreeGrafter"/>
</dbReference>
<reference evidence="3" key="1">
    <citation type="submission" date="2020-11" db="EMBL/GenBank/DDBJ databases">
        <authorList>
            <person name="Tran Van P."/>
        </authorList>
    </citation>
    <scope>NUCLEOTIDE SEQUENCE</scope>
</reference>
<proteinExistence type="predicted"/>
<dbReference type="Proteomes" id="UP000759131">
    <property type="component" value="Unassembled WGS sequence"/>
</dbReference>
<dbReference type="InterPro" id="IPR036305">
    <property type="entry name" value="RGS_sf"/>
</dbReference>
<dbReference type="InterPro" id="IPR016137">
    <property type="entry name" value="RGS"/>
</dbReference>
<dbReference type="Pfam" id="PF00615">
    <property type="entry name" value="RGS"/>
    <property type="match status" value="1"/>
</dbReference>
<dbReference type="GO" id="GO:0009968">
    <property type="term" value="P:negative regulation of signal transduction"/>
    <property type="evidence" value="ECO:0007669"/>
    <property type="project" value="UniProtKB-KW"/>
</dbReference>
<dbReference type="EMBL" id="OC872948">
    <property type="protein sequence ID" value="CAD7636075.1"/>
    <property type="molecule type" value="Genomic_DNA"/>
</dbReference>
<dbReference type="GO" id="GO:0008277">
    <property type="term" value="P:regulation of G protein-coupled receptor signaling pathway"/>
    <property type="evidence" value="ECO:0007669"/>
    <property type="project" value="InterPro"/>
</dbReference>
<evidence type="ECO:0000313" key="3">
    <source>
        <dbReference type="EMBL" id="CAD7636075.1"/>
    </source>
</evidence>